<evidence type="ECO:0000256" key="3">
    <source>
        <dbReference type="ARBA" id="ARBA00023054"/>
    </source>
</evidence>
<dbReference type="PROSITE" id="PS51519">
    <property type="entry name" value="RWP_RK"/>
    <property type="match status" value="1"/>
</dbReference>
<evidence type="ECO:0000313" key="9">
    <source>
        <dbReference type="Proteomes" id="UP000636709"/>
    </source>
</evidence>
<dbReference type="EMBL" id="JACEFO010002526">
    <property type="protein sequence ID" value="KAF8656917.1"/>
    <property type="molecule type" value="Genomic_DNA"/>
</dbReference>
<keyword evidence="2" id="KW-0805">Transcription regulation</keyword>
<feature type="domain" description="RWP-RK" evidence="7">
    <location>
        <begin position="332"/>
        <end position="413"/>
    </location>
</feature>
<comment type="caution">
    <text evidence="8">The sequence shown here is derived from an EMBL/GenBank/DDBJ whole genome shotgun (WGS) entry which is preliminary data.</text>
</comment>
<evidence type="ECO:0000259" key="7">
    <source>
        <dbReference type="PROSITE" id="PS51519"/>
    </source>
</evidence>
<dbReference type="PANTHER" id="PTHR46373">
    <property type="entry name" value="PROTEIN RKD4"/>
    <property type="match status" value="1"/>
</dbReference>
<dbReference type="PANTHER" id="PTHR46373:SF3">
    <property type="entry name" value="RWP-RK DOMAIN-CONTAINING PROTEIN"/>
    <property type="match status" value="1"/>
</dbReference>
<comment type="function">
    <text evidence="1">Putative transcription factor.</text>
</comment>
<accession>A0A835A6E8</accession>
<reference evidence="8" key="1">
    <citation type="submission" date="2020-07" db="EMBL/GenBank/DDBJ databases">
        <title>Genome sequence and genetic diversity analysis of an under-domesticated orphan crop, white fonio (Digitaria exilis).</title>
        <authorList>
            <person name="Bennetzen J.L."/>
            <person name="Chen S."/>
            <person name="Ma X."/>
            <person name="Wang X."/>
            <person name="Yssel A.E.J."/>
            <person name="Chaluvadi S.R."/>
            <person name="Johnson M."/>
            <person name="Gangashetty P."/>
            <person name="Hamidou F."/>
            <person name="Sanogo M.D."/>
            <person name="Zwaenepoel A."/>
            <person name="Wallace J."/>
            <person name="Van De Peer Y."/>
            <person name="Van Deynze A."/>
        </authorList>
    </citation>
    <scope>NUCLEOTIDE SEQUENCE</scope>
    <source>
        <tissue evidence="8">Leaves</tissue>
    </source>
</reference>
<keyword evidence="5" id="KW-0804">Transcription</keyword>
<dbReference type="GO" id="GO:0003677">
    <property type="term" value="F:DNA binding"/>
    <property type="evidence" value="ECO:0007669"/>
    <property type="project" value="UniProtKB-KW"/>
</dbReference>
<dbReference type="GO" id="GO:0003700">
    <property type="term" value="F:DNA-binding transcription factor activity"/>
    <property type="evidence" value="ECO:0007669"/>
    <property type="project" value="InterPro"/>
</dbReference>
<keyword evidence="3" id="KW-0175">Coiled coil</keyword>
<evidence type="ECO:0000256" key="2">
    <source>
        <dbReference type="ARBA" id="ARBA00023015"/>
    </source>
</evidence>
<keyword evidence="4" id="KW-0238">DNA-binding</keyword>
<name>A0A835A6E8_9POAL</name>
<sequence length="455" mass="50038">MSHDEAYDPDGDVSRYVKTPPLESHLLLTAPEDEPAVASHVGATEDVPAAVQTPPDANPASFGFPAPTNEVFENNQALTMDVQPPAQAYGFAKDPVPAAVHARIDPPSLEAIFDDIVLPNLENMSLYDQFMYDRDDVVGNTDAGNSSAEHTVPLIEEDLDFVPFIRGQLDCSNCRSVRDVLHESANHRLYFDVHIADPGTFQHAIFDRTLRQRMPEWVQNFIHNIVEMLKNDTSGQLKDSSNNINTPAANNNDPHKELELAMLKQIFSTAANTEAVAPEFAPGPSQLATTRNINADGILFDAGRPGLSPAILESCQASVQDGASGASDTDYNLLANKQRNRISQFSMEDIIRLMHMNREDAAKELNISSTSLKRLCRKNNTSRWPARKIIAINNKIKKLEEAAVRNVGATGLLAIKEKMDKLKLEMAQLYASVMKSIQDNQKHNNDGAGSSVSKQ</sequence>
<evidence type="ECO:0000256" key="5">
    <source>
        <dbReference type="ARBA" id="ARBA00023163"/>
    </source>
</evidence>
<keyword evidence="9" id="KW-1185">Reference proteome</keyword>
<proteinExistence type="predicted"/>
<dbReference type="OrthoDB" id="689721at2759"/>
<dbReference type="InterPro" id="IPR003035">
    <property type="entry name" value="RWP-RK_dom"/>
</dbReference>
<gene>
    <name evidence="8" type="ORF">HU200_060482</name>
</gene>
<evidence type="ECO:0000256" key="6">
    <source>
        <dbReference type="ARBA" id="ARBA00023242"/>
    </source>
</evidence>
<evidence type="ECO:0000256" key="1">
    <source>
        <dbReference type="ARBA" id="ARBA00004049"/>
    </source>
</evidence>
<evidence type="ECO:0000256" key="4">
    <source>
        <dbReference type="ARBA" id="ARBA00023125"/>
    </source>
</evidence>
<protein>
    <recommendedName>
        <fullName evidence="7">RWP-RK domain-containing protein</fullName>
    </recommendedName>
</protein>
<dbReference type="Pfam" id="PF02042">
    <property type="entry name" value="RWP-RK"/>
    <property type="match status" value="1"/>
</dbReference>
<evidence type="ECO:0000313" key="8">
    <source>
        <dbReference type="EMBL" id="KAF8656917.1"/>
    </source>
</evidence>
<dbReference type="InterPro" id="IPR044607">
    <property type="entry name" value="RKD-like"/>
</dbReference>
<dbReference type="Proteomes" id="UP000636709">
    <property type="component" value="Unassembled WGS sequence"/>
</dbReference>
<organism evidence="8 9">
    <name type="scientific">Digitaria exilis</name>
    <dbReference type="NCBI Taxonomy" id="1010633"/>
    <lineage>
        <taxon>Eukaryota</taxon>
        <taxon>Viridiplantae</taxon>
        <taxon>Streptophyta</taxon>
        <taxon>Embryophyta</taxon>
        <taxon>Tracheophyta</taxon>
        <taxon>Spermatophyta</taxon>
        <taxon>Magnoliopsida</taxon>
        <taxon>Liliopsida</taxon>
        <taxon>Poales</taxon>
        <taxon>Poaceae</taxon>
        <taxon>PACMAD clade</taxon>
        <taxon>Panicoideae</taxon>
        <taxon>Panicodae</taxon>
        <taxon>Paniceae</taxon>
        <taxon>Anthephorinae</taxon>
        <taxon>Digitaria</taxon>
    </lineage>
</organism>
<keyword evidence="6" id="KW-0539">Nucleus</keyword>
<dbReference type="AlphaFoldDB" id="A0A835A6E8"/>